<dbReference type="EMBL" id="JACPSX010000112">
    <property type="protein sequence ID" value="MBI3014691.1"/>
    <property type="molecule type" value="Genomic_DNA"/>
</dbReference>
<sequence length="174" mass="20740">MRLPQDVANLLAVAIRDVIWFKQNVSAFLDACGVPKSIMLEVRRMQRDTPTIKIVHHVFDQLAEKGDEGFNVAKRLLTKLYYWNDFHTIPTDRKEQAMVSLKALREAYKRYEAQEDYQKEQERKMHAERAERSRLTKLDHVKLQSFRDEFDCIHALKNRQERGNQFQDLMNKIF</sequence>
<name>A0A932GP14_UNCTE</name>
<feature type="non-terminal residue" evidence="2">
    <location>
        <position position="174"/>
    </location>
</feature>
<evidence type="ECO:0000313" key="3">
    <source>
        <dbReference type="Proteomes" id="UP000741360"/>
    </source>
</evidence>
<dbReference type="AlphaFoldDB" id="A0A932GP14"/>
<comment type="caution">
    <text evidence="2">The sequence shown here is derived from an EMBL/GenBank/DDBJ whole genome shotgun (WGS) entry which is preliminary data.</text>
</comment>
<accession>A0A932GP14</accession>
<protein>
    <submittedName>
        <fullName evidence="2">Uncharacterized protein</fullName>
    </submittedName>
</protein>
<reference evidence="2" key="1">
    <citation type="submission" date="2020-07" db="EMBL/GenBank/DDBJ databases">
        <title>Huge and variable diversity of episymbiotic CPR bacteria and DPANN archaea in groundwater ecosystems.</title>
        <authorList>
            <person name="He C.Y."/>
            <person name="Keren R."/>
            <person name="Whittaker M."/>
            <person name="Farag I.F."/>
            <person name="Doudna J."/>
            <person name="Cate J.H.D."/>
            <person name="Banfield J.F."/>
        </authorList>
    </citation>
    <scope>NUCLEOTIDE SEQUENCE</scope>
    <source>
        <strain evidence="2">NC_groundwater_717_Ag_S-0.2um_59_8</strain>
    </source>
</reference>
<keyword evidence="1" id="KW-0175">Coiled coil</keyword>
<gene>
    <name evidence="2" type="ORF">HYY65_06465</name>
</gene>
<organism evidence="2 3">
    <name type="scientific">Tectimicrobiota bacterium</name>
    <dbReference type="NCBI Taxonomy" id="2528274"/>
    <lineage>
        <taxon>Bacteria</taxon>
        <taxon>Pseudomonadati</taxon>
        <taxon>Nitrospinota/Tectimicrobiota group</taxon>
        <taxon>Candidatus Tectimicrobiota</taxon>
    </lineage>
</organism>
<feature type="coiled-coil region" evidence="1">
    <location>
        <begin position="94"/>
        <end position="121"/>
    </location>
</feature>
<dbReference type="Proteomes" id="UP000741360">
    <property type="component" value="Unassembled WGS sequence"/>
</dbReference>
<proteinExistence type="predicted"/>
<evidence type="ECO:0000256" key="1">
    <source>
        <dbReference type="SAM" id="Coils"/>
    </source>
</evidence>
<evidence type="ECO:0000313" key="2">
    <source>
        <dbReference type="EMBL" id="MBI3014691.1"/>
    </source>
</evidence>